<evidence type="ECO:0000313" key="11">
    <source>
        <dbReference type="EMBL" id="MDR6271097.1"/>
    </source>
</evidence>
<evidence type="ECO:0000256" key="1">
    <source>
        <dbReference type="ARBA" id="ARBA00004370"/>
    </source>
</evidence>
<dbReference type="PANTHER" id="PTHR37820">
    <property type="entry name" value="CELL DIVISION PROTEIN DIVIB"/>
    <property type="match status" value="1"/>
</dbReference>
<dbReference type="InterPro" id="IPR005548">
    <property type="entry name" value="Cell_div_FtsQ/DivIB_C"/>
</dbReference>
<keyword evidence="3 11" id="KW-0132">Cell division</keyword>
<name>A0ABU1JI95_9MICC</name>
<organism evidence="11 12">
    <name type="scientific">Arthrobacter russicus</name>
    <dbReference type="NCBI Taxonomy" id="172040"/>
    <lineage>
        <taxon>Bacteria</taxon>
        <taxon>Bacillati</taxon>
        <taxon>Actinomycetota</taxon>
        <taxon>Actinomycetes</taxon>
        <taxon>Micrococcales</taxon>
        <taxon>Micrococcaceae</taxon>
        <taxon>Arthrobacter</taxon>
    </lineage>
</organism>
<evidence type="ECO:0000256" key="7">
    <source>
        <dbReference type="ARBA" id="ARBA00023306"/>
    </source>
</evidence>
<gene>
    <name evidence="11" type="ORF">JOE69_003335</name>
</gene>
<evidence type="ECO:0000256" key="9">
    <source>
        <dbReference type="SAM" id="Phobius"/>
    </source>
</evidence>
<comment type="caution">
    <text evidence="11">The sequence shown here is derived from an EMBL/GenBank/DDBJ whole genome shotgun (WGS) entry which is preliminary data.</text>
</comment>
<evidence type="ECO:0000256" key="2">
    <source>
        <dbReference type="ARBA" id="ARBA00022475"/>
    </source>
</evidence>
<sequence length="337" mass="35069">MAGKRKPPVIATGGGQAQTRRPGNPAEAGPASPRTEPPAAQSTPLPEPNRTPEPKRAEAPCKVSVAPIPGGEAKRPEAKPAQAKVLAFPDSKQRQRKQQAAGGGRRWRLWAVLGGFAVVLALLMLAVMFSPLLALKTITVDGTKLASSDQVQAALAPLKGKPLTQIDQGQVQQLLTGLVQVQSVSVEARPPSTLLVHVVERIPVAVLKNGEQFILVDPQGTQLGTVADPAAAKLPLIDGGTAAIGQATFSSITAVLAALPEEVRAQMQSAAASSPNAVELTLLDGKKVVWGDASQMALKAKVLQTLLNNPPVAQPGKPAPAPINTYDVSTPKYPVTR</sequence>
<keyword evidence="7" id="KW-0131">Cell cycle</keyword>
<protein>
    <submittedName>
        <fullName evidence="11">Cell division protein FtsQ</fullName>
    </submittedName>
</protein>
<keyword evidence="2" id="KW-1003">Cell membrane</keyword>
<accession>A0ABU1JI95</accession>
<evidence type="ECO:0000256" key="5">
    <source>
        <dbReference type="ARBA" id="ARBA00022989"/>
    </source>
</evidence>
<dbReference type="PROSITE" id="PS51779">
    <property type="entry name" value="POTRA"/>
    <property type="match status" value="1"/>
</dbReference>
<evidence type="ECO:0000313" key="12">
    <source>
        <dbReference type="Proteomes" id="UP001185069"/>
    </source>
</evidence>
<proteinExistence type="predicted"/>
<dbReference type="Pfam" id="PF03799">
    <property type="entry name" value="FtsQ_DivIB_C"/>
    <property type="match status" value="1"/>
</dbReference>
<dbReference type="RefSeq" id="WP_309800680.1">
    <property type="nucleotide sequence ID" value="NZ_BAAAHY010000006.1"/>
</dbReference>
<comment type="subcellular location">
    <subcellularLocation>
        <location evidence="1">Membrane</location>
    </subcellularLocation>
</comment>
<dbReference type="Gene3D" id="3.10.20.310">
    <property type="entry name" value="membrane protein fhac"/>
    <property type="match status" value="1"/>
</dbReference>
<dbReference type="EMBL" id="JAVDQF010000001">
    <property type="protein sequence ID" value="MDR6271097.1"/>
    <property type="molecule type" value="Genomic_DNA"/>
</dbReference>
<keyword evidence="6 9" id="KW-0472">Membrane</keyword>
<keyword evidence="5 9" id="KW-1133">Transmembrane helix</keyword>
<dbReference type="Proteomes" id="UP001185069">
    <property type="component" value="Unassembled WGS sequence"/>
</dbReference>
<dbReference type="InterPro" id="IPR034746">
    <property type="entry name" value="POTRA"/>
</dbReference>
<dbReference type="PANTHER" id="PTHR37820:SF1">
    <property type="entry name" value="CELL DIVISION PROTEIN FTSQ"/>
    <property type="match status" value="1"/>
</dbReference>
<evidence type="ECO:0000256" key="3">
    <source>
        <dbReference type="ARBA" id="ARBA00022618"/>
    </source>
</evidence>
<feature type="region of interest" description="Disordered" evidence="8">
    <location>
        <begin position="313"/>
        <end position="337"/>
    </location>
</feature>
<dbReference type="Pfam" id="PF08478">
    <property type="entry name" value="POTRA_1"/>
    <property type="match status" value="1"/>
</dbReference>
<feature type="compositionally biased region" description="Basic and acidic residues" evidence="8">
    <location>
        <begin position="50"/>
        <end position="59"/>
    </location>
</feature>
<dbReference type="InterPro" id="IPR050487">
    <property type="entry name" value="FtsQ_DivIB"/>
</dbReference>
<reference evidence="11 12" key="1">
    <citation type="submission" date="2023-07" db="EMBL/GenBank/DDBJ databases">
        <title>Sequencing the genomes of 1000 actinobacteria strains.</title>
        <authorList>
            <person name="Klenk H.-P."/>
        </authorList>
    </citation>
    <scope>NUCLEOTIDE SEQUENCE [LARGE SCALE GENOMIC DNA]</scope>
    <source>
        <strain evidence="11 12">DSM 14555</strain>
    </source>
</reference>
<dbReference type="GO" id="GO:0051301">
    <property type="term" value="P:cell division"/>
    <property type="evidence" value="ECO:0007669"/>
    <property type="project" value="UniProtKB-KW"/>
</dbReference>
<dbReference type="InterPro" id="IPR013685">
    <property type="entry name" value="POTRA_FtsQ_type"/>
</dbReference>
<evidence type="ECO:0000256" key="6">
    <source>
        <dbReference type="ARBA" id="ARBA00023136"/>
    </source>
</evidence>
<feature type="domain" description="POTRA" evidence="10">
    <location>
        <begin position="133"/>
        <end position="201"/>
    </location>
</feature>
<feature type="region of interest" description="Disordered" evidence="8">
    <location>
        <begin position="1"/>
        <end position="81"/>
    </location>
</feature>
<keyword evidence="12" id="KW-1185">Reference proteome</keyword>
<evidence type="ECO:0000256" key="8">
    <source>
        <dbReference type="SAM" id="MobiDB-lite"/>
    </source>
</evidence>
<evidence type="ECO:0000259" key="10">
    <source>
        <dbReference type="PROSITE" id="PS51779"/>
    </source>
</evidence>
<evidence type="ECO:0000256" key="4">
    <source>
        <dbReference type="ARBA" id="ARBA00022692"/>
    </source>
</evidence>
<feature type="transmembrane region" description="Helical" evidence="9">
    <location>
        <begin position="107"/>
        <end position="129"/>
    </location>
</feature>
<keyword evidence="4 9" id="KW-0812">Transmembrane</keyword>